<evidence type="ECO:0000256" key="1">
    <source>
        <dbReference type="SAM" id="Phobius"/>
    </source>
</evidence>
<protein>
    <submittedName>
        <fullName evidence="2">BnaA02g25200D protein</fullName>
    </submittedName>
</protein>
<keyword evidence="1" id="KW-1133">Transmembrane helix</keyword>
<feature type="transmembrane region" description="Helical" evidence="1">
    <location>
        <begin position="7"/>
        <end position="27"/>
    </location>
</feature>
<evidence type="ECO:0000313" key="2">
    <source>
        <dbReference type="EMBL" id="CDY28956.1"/>
    </source>
</evidence>
<dbReference type="Gramene" id="CDY28956">
    <property type="protein sequence ID" value="CDY28956"/>
    <property type="gene ID" value="GSBRNA2T00041664001"/>
</dbReference>
<feature type="transmembrane region" description="Helical" evidence="1">
    <location>
        <begin position="33"/>
        <end position="51"/>
    </location>
</feature>
<name>A0A078GTV7_BRANA</name>
<reference evidence="2 3" key="1">
    <citation type="journal article" date="2014" name="Science">
        <title>Plant genetics. Early allopolyploid evolution in the post-Neolithic Brassica napus oilseed genome.</title>
        <authorList>
            <person name="Chalhoub B."/>
            <person name="Denoeud F."/>
            <person name="Liu S."/>
            <person name="Parkin I.A."/>
            <person name="Tang H."/>
            <person name="Wang X."/>
            <person name="Chiquet J."/>
            <person name="Belcram H."/>
            <person name="Tong C."/>
            <person name="Samans B."/>
            <person name="Correa M."/>
            <person name="Da Silva C."/>
            <person name="Just J."/>
            <person name="Falentin C."/>
            <person name="Koh C.S."/>
            <person name="Le Clainche I."/>
            <person name="Bernard M."/>
            <person name="Bento P."/>
            <person name="Noel B."/>
            <person name="Labadie K."/>
            <person name="Alberti A."/>
            <person name="Charles M."/>
            <person name="Arnaud D."/>
            <person name="Guo H."/>
            <person name="Daviaud C."/>
            <person name="Alamery S."/>
            <person name="Jabbari K."/>
            <person name="Zhao M."/>
            <person name="Edger P.P."/>
            <person name="Chelaifa H."/>
            <person name="Tack D."/>
            <person name="Lassalle G."/>
            <person name="Mestiri I."/>
            <person name="Schnel N."/>
            <person name="Le Paslier M.C."/>
            <person name="Fan G."/>
            <person name="Renault V."/>
            <person name="Bayer P.E."/>
            <person name="Golicz A.A."/>
            <person name="Manoli S."/>
            <person name="Lee T.H."/>
            <person name="Thi V.H."/>
            <person name="Chalabi S."/>
            <person name="Hu Q."/>
            <person name="Fan C."/>
            <person name="Tollenaere R."/>
            <person name="Lu Y."/>
            <person name="Battail C."/>
            <person name="Shen J."/>
            <person name="Sidebottom C.H."/>
            <person name="Wang X."/>
            <person name="Canaguier A."/>
            <person name="Chauveau A."/>
            <person name="Berard A."/>
            <person name="Deniot G."/>
            <person name="Guan M."/>
            <person name="Liu Z."/>
            <person name="Sun F."/>
            <person name="Lim Y.P."/>
            <person name="Lyons E."/>
            <person name="Town C.D."/>
            <person name="Bancroft I."/>
            <person name="Wang X."/>
            <person name="Meng J."/>
            <person name="Ma J."/>
            <person name="Pires J.C."/>
            <person name="King G.J."/>
            <person name="Brunel D."/>
            <person name="Delourme R."/>
            <person name="Renard M."/>
            <person name="Aury J.M."/>
            <person name="Adams K.L."/>
            <person name="Batley J."/>
            <person name="Snowdon R.J."/>
            <person name="Tost J."/>
            <person name="Edwards D."/>
            <person name="Zhou Y."/>
            <person name="Hua W."/>
            <person name="Sharpe A.G."/>
            <person name="Paterson A.H."/>
            <person name="Guan C."/>
            <person name="Wincker P."/>
        </authorList>
    </citation>
    <scope>NUCLEOTIDE SEQUENCE [LARGE SCALE GENOMIC DNA]</scope>
    <source>
        <strain evidence="3">cv. Darmor-bzh</strain>
    </source>
</reference>
<organism evidence="2 3">
    <name type="scientific">Brassica napus</name>
    <name type="common">Rape</name>
    <dbReference type="NCBI Taxonomy" id="3708"/>
    <lineage>
        <taxon>Eukaryota</taxon>
        <taxon>Viridiplantae</taxon>
        <taxon>Streptophyta</taxon>
        <taxon>Embryophyta</taxon>
        <taxon>Tracheophyta</taxon>
        <taxon>Spermatophyta</taxon>
        <taxon>Magnoliopsida</taxon>
        <taxon>eudicotyledons</taxon>
        <taxon>Gunneridae</taxon>
        <taxon>Pentapetalae</taxon>
        <taxon>rosids</taxon>
        <taxon>malvids</taxon>
        <taxon>Brassicales</taxon>
        <taxon>Brassicaceae</taxon>
        <taxon>Brassiceae</taxon>
        <taxon>Brassica</taxon>
    </lineage>
</organism>
<keyword evidence="1" id="KW-0812">Transmembrane</keyword>
<dbReference type="PaxDb" id="3708-A0A078GTV7"/>
<proteinExistence type="predicted"/>
<gene>
    <name evidence="2" type="primary">BnaA02g25200D</name>
    <name evidence="2" type="ORF">GSBRNA2T00041664001</name>
</gene>
<keyword evidence="1" id="KW-0472">Membrane</keyword>
<keyword evidence="3" id="KW-1185">Reference proteome</keyword>
<dbReference type="AlphaFoldDB" id="A0A078GTV7"/>
<sequence>MKKMGRFVRYLSIFLSLSIAKRSYFLIRSYPFYLGHSFKVLIFFFFGFILAERIQCRYQQKILDISDKDHLWHSRLLASVERIQRDDGVDGGICKETISGAAGEKRILI</sequence>
<dbReference type="EMBL" id="LK032228">
    <property type="protein sequence ID" value="CDY28956.1"/>
    <property type="molecule type" value="Genomic_DNA"/>
</dbReference>
<evidence type="ECO:0000313" key="3">
    <source>
        <dbReference type="Proteomes" id="UP000028999"/>
    </source>
</evidence>
<accession>A0A078GTV7</accession>
<dbReference type="Proteomes" id="UP000028999">
    <property type="component" value="Unassembled WGS sequence"/>
</dbReference>